<evidence type="ECO:0000256" key="1">
    <source>
        <dbReference type="ARBA" id="ARBA00004167"/>
    </source>
</evidence>
<reference evidence="8 9" key="1">
    <citation type="submission" date="2021-02" db="EMBL/GenBank/DDBJ databases">
        <title>De Novo genome assembly of isolated myxobacteria.</title>
        <authorList>
            <person name="Stevens D.C."/>
        </authorList>
    </citation>
    <scope>NUCLEOTIDE SEQUENCE [LARGE SCALE GENOMIC DNA]</scope>
    <source>
        <strain evidence="9">SCPEA02</strain>
    </source>
</reference>
<evidence type="ECO:0000313" key="9">
    <source>
        <dbReference type="Proteomes" id="UP000662747"/>
    </source>
</evidence>
<dbReference type="InterPro" id="IPR042425">
    <property type="entry name" value="APCDD1"/>
</dbReference>
<keyword evidence="3 6" id="KW-0732">Signal</keyword>
<feature type="domain" description="APCDD1" evidence="7">
    <location>
        <begin position="3"/>
        <end position="205"/>
    </location>
</feature>
<evidence type="ECO:0000256" key="3">
    <source>
        <dbReference type="ARBA" id="ARBA00022729"/>
    </source>
</evidence>
<comment type="subcellular location">
    <subcellularLocation>
        <location evidence="1">Membrane</location>
        <topology evidence="1">Single-pass membrane protein</topology>
    </subcellularLocation>
</comment>
<evidence type="ECO:0000259" key="7">
    <source>
        <dbReference type="SMART" id="SM01352"/>
    </source>
</evidence>
<dbReference type="Pfam" id="PF14921">
    <property type="entry name" value="APCDDC"/>
    <property type="match status" value="1"/>
</dbReference>
<dbReference type="PANTHER" id="PTHR31021:SF1">
    <property type="entry name" value="CHROMOSOME UNDETERMINED SCAFFOLD_56, WHOLE GENOME SHOTGUN SEQUENCE"/>
    <property type="match status" value="1"/>
</dbReference>
<keyword evidence="4" id="KW-0472">Membrane</keyword>
<dbReference type="EMBL" id="CP071090">
    <property type="protein sequence ID" value="QSQ27194.1"/>
    <property type="molecule type" value="Genomic_DNA"/>
</dbReference>
<evidence type="ECO:0000256" key="2">
    <source>
        <dbReference type="ARBA" id="ARBA00022692"/>
    </source>
</evidence>
<evidence type="ECO:0000256" key="4">
    <source>
        <dbReference type="ARBA" id="ARBA00023136"/>
    </source>
</evidence>
<evidence type="ECO:0000256" key="5">
    <source>
        <dbReference type="ARBA" id="ARBA00023180"/>
    </source>
</evidence>
<dbReference type="InterPro" id="IPR029405">
    <property type="entry name" value="APCDD1_dom"/>
</dbReference>
<accession>A0ABX7P9R5</accession>
<name>A0ABX7P9R5_9BACT</name>
<keyword evidence="2" id="KW-0812">Transmembrane</keyword>
<feature type="signal peptide" evidence="6">
    <location>
        <begin position="1"/>
        <end position="20"/>
    </location>
</feature>
<sequence>MNAIRTAVLATLCLATTALAAEPPSLVGQWKSTQCEVRPGANGQKFYVKRDFTYSKVDSRGVITFYADDTCDEAKKVSRVVFTGPYVVRHARIDQEGATKGAWPAHFIFSTLKLTPYAEGFTQYLNSAAPGTCGMKKWEAGKEQDVTDTNGCSVVFSFSQCPWEQDLVKVVGNELFFGARPADGGCNPDTKHLPSELQVSMQRVK</sequence>
<dbReference type="Proteomes" id="UP000662747">
    <property type="component" value="Chromosome"/>
</dbReference>
<dbReference type="RefSeq" id="WP_206728721.1">
    <property type="nucleotide sequence ID" value="NZ_CP071090.1"/>
</dbReference>
<feature type="chain" id="PRO_5045698341" description="APCDD1 domain-containing protein" evidence="6">
    <location>
        <begin position="21"/>
        <end position="205"/>
    </location>
</feature>
<dbReference type="SMART" id="SM01352">
    <property type="entry name" value="APCDDC"/>
    <property type="match status" value="1"/>
</dbReference>
<evidence type="ECO:0000313" key="8">
    <source>
        <dbReference type="EMBL" id="QSQ27194.1"/>
    </source>
</evidence>
<keyword evidence="5" id="KW-0325">Glycoprotein</keyword>
<protein>
    <recommendedName>
        <fullName evidence="7">APCDD1 domain-containing protein</fullName>
    </recommendedName>
</protein>
<organism evidence="8 9">
    <name type="scientific">Pyxidicoccus parkwayensis</name>
    <dbReference type="NCBI Taxonomy" id="2813578"/>
    <lineage>
        <taxon>Bacteria</taxon>
        <taxon>Pseudomonadati</taxon>
        <taxon>Myxococcota</taxon>
        <taxon>Myxococcia</taxon>
        <taxon>Myxococcales</taxon>
        <taxon>Cystobacterineae</taxon>
        <taxon>Myxococcaceae</taxon>
        <taxon>Pyxidicoccus</taxon>
    </lineage>
</organism>
<keyword evidence="9" id="KW-1185">Reference proteome</keyword>
<gene>
    <name evidence="8" type="ORF">JY651_20765</name>
</gene>
<dbReference type="PANTHER" id="PTHR31021">
    <property type="entry name" value="ADENOMATOSIS POLYPOSIS COLI DOWN-REGULATED 1"/>
    <property type="match status" value="1"/>
</dbReference>
<evidence type="ECO:0000256" key="6">
    <source>
        <dbReference type="SAM" id="SignalP"/>
    </source>
</evidence>
<proteinExistence type="predicted"/>